<name>A0A6G0SWS2_APHGL</name>
<evidence type="ECO:0000313" key="3">
    <source>
        <dbReference type="Proteomes" id="UP000475862"/>
    </source>
</evidence>
<dbReference type="EMBL" id="VYZN01001246">
    <property type="protein sequence ID" value="KAE9522404.1"/>
    <property type="molecule type" value="Genomic_DNA"/>
</dbReference>
<reference evidence="2 3" key="1">
    <citation type="submission" date="2019-08" db="EMBL/GenBank/DDBJ databases">
        <title>The genome of the soybean aphid Biotype 1, its phylome, world population structure and adaptation to the North American continent.</title>
        <authorList>
            <person name="Giordano R."/>
            <person name="Donthu R.K."/>
            <person name="Hernandez A.G."/>
            <person name="Wright C.L."/>
            <person name="Zimin A.V."/>
        </authorList>
    </citation>
    <scope>NUCLEOTIDE SEQUENCE [LARGE SCALE GENOMIC DNA]</scope>
    <source>
        <tissue evidence="2">Whole aphids</tissue>
    </source>
</reference>
<gene>
    <name evidence="2" type="ORF">AGLY_017198</name>
</gene>
<dbReference type="AlphaFoldDB" id="A0A6G0SWS2"/>
<proteinExistence type="predicted"/>
<dbReference type="Proteomes" id="UP000475862">
    <property type="component" value="Unassembled WGS sequence"/>
</dbReference>
<evidence type="ECO:0000313" key="2">
    <source>
        <dbReference type="EMBL" id="KAE9522404.1"/>
    </source>
</evidence>
<evidence type="ECO:0000256" key="1">
    <source>
        <dbReference type="SAM" id="Phobius"/>
    </source>
</evidence>
<protein>
    <submittedName>
        <fullName evidence="2">Uncharacterized protein</fullName>
    </submittedName>
</protein>
<accession>A0A6G0SWS2</accession>
<keyword evidence="1" id="KW-0472">Membrane</keyword>
<comment type="caution">
    <text evidence="2">The sequence shown here is derived from an EMBL/GenBank/DDBJ whole genome shotgun (WGS) entry which is preliminary data.</text>
</comment>
<dbReference type="OrthoDB" id="10603823at2759"/>
<sequence>MLRLQTVRVVFDCKSNVLDAYNLTQNVYVSVIYISEIFFLVSLYNITSRKNAPITNFEVERMLRLQTLRVGFDCKSNVLDAYNLSQNVYVTVIYISEIFFSVSLYNITSRKNAPITNFAGWFSDCKSNCPLDAYNRFTKCLCNCYLCIVEFSKKISEIFFFVSLYNITSRKNPPITNFEDF</sequence>
<organism evidence="2 3">
    <name type="scientific">Aphis glycines</name>
    <name type="common">Soybean aphid</name>
    <dbReference type="NCBI Taxonomy" id="307491"/>
    <lineage>
        <taxon>Eukaryota</taxon>
        <taxon>Metazoa</taxon>
        <taxon>Ecdysozoa</taxon>
        <taxon>Arthropoda</taxon>
        <taxon>Hexapoda</taxon>
        <taxon>Insecta</taxon>
        <taxon>Pterygota</taxon>
        <taxon>Neoptera</taxon>
        <taxon>Paraneoptera</taxon>
        <taxon>Hemiptera</taxon>
        <taxon>Sternorrhyncha</taxon>
        <taxon>Aphidomorpha</taxon>
        <taxon>Aphidoidea</taxon>
        <taxon>Aphididae</taxon>
        <taxon>Aphidini</taxon>
        <taxon>Aphis</taxon>
        <taxon>Aphis</taxon>
    </lineage>
</organism>
<keyword evidence="3" id="KW-1185">Reference proteome</keyword>
<feature type="transmembrane region" description="Helical" evidence="1">
    <location>
        <begin position="27"/>
        <end position="46"/>
    </location>
</feature>
<keyword evidence="1" id="KW-0812">Transmembrane</keyword>
<keyword evidence="1" id="KW-1133">Transmembrane helix</keyword>